<dbReference type="InterPro" id="IPR004263">
    <property type="entry name" value="Exostosin"/>
</dbReference>
<feature type="region of interest" description="Disordered" evidence="6">
    <location>
        <begin position="53"/>
        <end position="96"/>
    </location>
</feature>
<keyword evidence="9" id="KW-1185">Reference proteome</keyword>
<reference evidence="8 9" key="1">
    <citation type="journal article" date="2013" name="Proc. Natl. Acad. Sci. U.S.A.">
        <title>Fine-scale variation in meiotic recombination in Mimulus inferred from population shotgun sequencing.</title>
        <authorList>
            <person name="Hellsten U."/>
            <person name="Wright K.M."/>
            <person name="Jenkins J."/>
            <person name="Shu S."/>
            <person name="Yuan Y."/>
            <person name="Wessler S.R."/>
            <person name="Schmutz J."/>
            <person name="Willis J.H."/>
            <person name="Rokhsar D.S."/>
        </authorList>
    </citation>
    <scope>NUCLEOTIDE SEQUENCE [LARGE SCALE GENOMIC DNA]</scope>
    <source>
        <strain evidence="9">cv. DUN x IM62</strain>
    </source>
</reference>
<gene>
    <name evidence="8" type="ORF">MIMGU_mgv1a021626mg</name>
</gene>
<keyword evidence="3" id="KW-0328">Glycosyltransferase</keyword>
<comment type="similarity">
    <text evidence="2">Belongs to the glycosyltransferase 47 family.</text>
</comment>
<comment type="subcellular location">
    <subcellularLocation>
        <location evidence="1">Golgi apparatus membrane</location>
        <topology evidence="1">Single-pass type II membrane protein</topology>
    </subcellularLocation>
</comment>
<evidence type="ECO:0000313" key="9">
    <source>
        <dbReference type="Proteomes" id="UP000030748"/>
    </source>
</evidence>
<evidence type="ECO:0000256" key="5">
    <source>
        <dbReference type="ARBA" id="ARBA00023034"/>
    </source>
</evidence>
<protein>
    <recommendedName>
        <fullName evidence="7">Exostosin GT47 domain-containing protein</fullName>
    </recommendedName>
</protein>
<dbReference type="EMBL" id="KI631268">
    <property type="protein sequence ID" value="EYU29276.1"/>
    <property type="molecule type" value="Genomic_DNA"/>
</dbReference>
<evidence type="ECO:0000256" key="2">
    <source>
        <dbReference type="ARBA" id="ARBA00010271"/>
    </source>
</evidence>
<dbReference type="AlphaFoldDB" id="A0A022QMU6"/>
<feature type="compositionally biased region" description="Polar residues" evidence="6">
    <location>
        <begin position="13"/>
        <end position="38"/>
    </location>
</feature>
<evidence type="ECO:0000259" key="7">
    <source>
        <dbReference type="Pfam" id="PF03016"/>
    </source>
</evidence>
<organism evidence="8 9">
    <name type="scientific">Erythranthe guttata</name>
    <name type="common">Yellow monkey flower</name>
    <name type="synonym">Mimulus guttatus</name>
    <dbReference type="NCBI Taxonomy" id="4155"/>
    <lineage>
        <taxon>Eukaryota</taxon>
        <taxon>Viridiplantae</taxon>
        <taxon>Streptophyta</taxon>
        <taxon>Embryophyta</taxon>
        <taxon>Tracheophyta</taxon>
        <taxon>Spermatophyta</taxon>
        <taxon>Magnoliopsida</taxon>
        <taxon>eudicotyledons</taxon>
        <taxon>Gunneridae</taxon>
        <taxon>Pentapetalae</taxon>
        <taxon>asterids</taxon>
        <taxon>lamiids</taxon>
        <taxon>Lamiales</taxon>
        <taxon>Phrymaceae</taxon>
        <taxon>Erythranthe</taxon>
    </lineage>
</organism>
<evidence type="ECO:0000256" key="3">
    <source>
        <dbReference type="ARBA" id="ARBA00022676"/>
    </source>
</evidence>
<accession>A0A022QMU6</accession>
<dbReference type="Proteomes" id="UP000030748">
    <property type="component" value="Unassembled WGS sequence"/>
</dbReference>
<keyword evidence="3" id="KW-0808">Transferase</keyword>
<dbReference type="eggNOG" id="KOG1021">
    <property type="taxonomic scope" value="Eukaryota"/>
</dbReference>
<dbReference type="PhylomeDB" id="A0A022QMU6"/>
<keyword evidence="4" id="KW-0735">Signal-anchor</keyword>
<dbReference type="PANTHER" id="PTHR11062">
    <property type="entry name" value="EXOSTOSIN HEPARAN SULFATE GLYCOSYLTRANSFERASE -RELATED"/>
    <property type="match status" value="1"/>
</dbReference>
<sequence length="522" mass="59327">MLSLLFSGKSHFDNNNRNNSTSVTESENAIDESSSYELSNEDEVGLISSISPSSSLSFGENGSISISIPPENSRIGGGPTSPDISPGPAISPSQSVSPIINKQINDEKSKESDVIVSPLTKEIPSVLSVSEMKDTLIRSRVSSFSKSPHWPSKADQELLEARIQIANAPIIGNHPILHAPIYRNLSSFVRSYQIMEEMLKIYIYKDGKKPVFHKPRLKGIYASEGWFMKLLEESKQFVTNDPLQAHLFYLPFSSQLLVDYVYVPDSHSFHEINVYLKNYLDAIKGRYLFWNRTDGMDHFLVACHDWAPIETRKLMANCIRALCNSDIKEGFRLGNDVSLPETKVPSPQKPLAKIGGAPPSDRKILAFFAGKMHGYLRPILLKYWENKDPDMKIFGRLKKDSYAWHMKNSKYCICAKGYEVNSPRVVEALVNGCVPVILSDNFVPPFFEILDWESFAVFVLEKDIPNLKNILVSISESRYVEMQRRVTQVRQHFLWHSTPLKYDLFHMVLHSIWYNRVMRLSA</sequence>
<dbReference type="GO" id="GO:0016757">
    <property type="term" value="F:glycosyltransferase activity"/>
    <property type="evidence" value="ECO:0007669"/>
    <property type="project" value="UniProtKB-KW"/>
</dbReference>
<name>A0A022QMU6_ERYGU</name>
<dbReference type="PANTHER" id="PTHR11062:SF108">
    <property type="entry name" value="EXOSTOSIN FAMILY PROTEIN"/>
    <property type="match status" value="1"/>
</dbReference>
<feature type="domain" description="Exostosin GT47" evidence="7">
    <location>
        <begin position="196"/>
        <end position="473"/>
    </location>
</feature>
<evidence type="ECO:0000313" key="8">
    <source>
        <dbReference type="EMBL" id="EYU29276.1"/>
    </source>
</evidence>
<keyword evidence="5" id="KW-0333">Golgi apparatus</keyword>
<feature type="region of interest" description="Disordered" evidence="6">
    <location>
        <begin position="10"/>
        <end position="38"/>
    </location>
</feature>
<dbReference type="STRING" id="4155.A0A022QMU6"/>
<dbReference type="InterPro" id="IPR040911">
    <property type="entry name" value="Exostosin_GT47"/>
</dbReference>
<proteinExistence type="inferred from homology"/>
<evidence type="ECO:0000256" key="1">
    <source>
        <dbReference type="ARBA" id="ARBA00004323"/>
    </source>
</evidence>
<evidence type="ECO:0000256" key="6">
    <source>
        <dbReference type="SAM" id="MobiDB-lite"/>
    </source>
</evidence>
<evidence type="ECO:0000256" key="4">
    <source>
        <dbReference type="ARBA" id="ARBA00022968"/>
    </source>
</evidence>
<dbReference type="Pfam" id="PF03016">
    <property type="entry name" value="Exostosin_GT47"/>
    <property type="match status" value="1"/>
</dbReference>
<dbReference type="GO" id="GO:0000139">
    <property type="term" value="C:Golgi membrane"/>
    <property type="evidence" value="ECO:0007669"/>
    <property type="project" value="UniProtKB-SubCell"/>
</dbReference>
<keyword evidence="4" id="KW-0812">Transmembrane</keyword>